<gene>
    <name evidence="6" type="ORF">FIBSPDRAFT_855427</name>
</gene>
<dbReference type="OrthoDB" id="9970124at2759"/>
<evidence type="ECO:0000256" key="3">
    <source>
        <dbReference type="ARBA" id="ARBA00022833"/>
    </source>
</evidence>
<organism evidence="6">
    <name type="scientific">Athelia psychrophila</name>
    <dbReference type="NCBI Taxonomy" id="1759441"/>
    <lineage>
        <taxon>Eukaryota</taxon>
        <taxon>Fungi</taxon>
        <taxon>Dikarya</taxon>
        <taxon>Basidiomycota</taxon>
        <taxon>Agaricomycotina</taxon>
        <taxon>Agaricomycetes</taxon>
        <taxon>Agaricomycetidae</taxon>
        <taxon>Atheliales</taxon>
        <taxon>Atheliaceae</taxon>
        <taxon>Athelia</taxon>
    </lineage>
</organism>
<keyword evidence="4" id="KW-0456">Lyase</keyword>
<protein>
    <recommendedName>
        <fullName evidence="5">CENP-V/GFA domain-containing protein</fullName>
    </recommendedName>
</protein>
<dbReference type="AlphaFoldDB" id="A0A166P7F0"/>
<dbReference type="InterPro" id="IPR006913">
    <property type="entry name" value="CENP-V/GFA"/>
</dbReference>
<dbReference type="GO" id="GO:0016846">
    <property type="term" value="F:carbon-sulfur lyase activity"/>
    <property type="evidence" value="ECO:0007669"/>
    <property type="project" value="InterPro"/>
</dbReference>
<dbReference type="GO" id="GO:0046872">
    <property type="term" value="F:metal ion binding"/>
    <property type="evidence" value="ECO:0007669"/>
    <property type="project" value="UniProtKB-KW"/>
</dbReference>
<evidence type="ECO:0000259" key="5">
    <source>
        <dbReference type="PROSITE" id="PS51891"/>
    </source>
</evidence>
<dbReference type="InterPro" id="IPR011057">
    <property type="entry name" value="Mss4-like_sf"/>
</dbReference>
<keyword evidence="2" id="KW-0479">Metal-binding</keyword>
<name>A0A166P7F0_9AGAM</name>
<evidence type="ECO:0000313" key="6">
    <source>
        <dbReference type="EMBL" id="KZP25798.1"/>
    </source>
</evidence>
<evidence type="ECO:0000256" key="4">
    <source>
        <dbReference type="ARBA" id="ARBA00023239"/>
    </source>
</evidence>
<dbReference type="STRING" id="436010.A0A166P7F0"/>
<comment type="similarity">
    <text evidence="1">Belongs to the Gfa family.</text>
</comment>
<evidence type="ECO:0000256" key="2">
    <source>
        <dbReference type="ARBA" id="ARBA00022723"/>
    </source>
</evidence>
<feature type="domain" description="CENP-V/GFA" evidence="5">
    <location>
        <begin position="4"/>
        <end position="119"/>
    </location>
</feature>
<keyword evidence="3" id="KW-0862">Zinc</keyword>
<dbReference type="PANTHER" id="PTHR33337:SF30">
    <property type="entry name" value="DUF636 DOMAIN PROTEIN (AFU_ORTHOLOGUE AFUA_1G03180)"/>
    <property type="match status" value="1"/>
</dbReference>
<dbReference type="PANTHER" id="PTHR33337">
    <property type="entry name" value="GFA DOMAIN-CONTAINING PROTEIN"/>
    <property type="match status" value="1"/>
</dbReference>
<proteinExistence type="inferred from homology"/>
<accession>A0A166P7F0</accession>
<dbReference type="PROSITE" id="PS51891">
    <property type="entry name" value="CENP_V_GFA"/>
    <property type="match status" value="1"/>
</dbReference>
<dbReference type="SUPFAM" id="SSF51316">
    <property type="entry name" value="Mss4-like"/>
    <property type="match status" value="1"/>
</dbReference>
<dbReference type="EMBL" id="KV417518">
    <property type="protein sequence ID" value="KZP25798.1"/>
    <property type="molecule type" value="Genomic_DNA"/>
</dbReference>
<dbReference type="Pfam" id="PF04828">
    <property type="entry name" value="GFA"/>
    <property type="match status" value="1"/>
</dbReference>
<sequence>MAPVKGGCYCGEIEFTIDDDAAFQGGGVLCHCATCQKLHTQNSYNLQTKTKALDVTKGKTTIFEDTKTDSGMTAHRHFCPTCGSHLYSIAGSAPDVLIVKVGSLENAKSIKPIASIYVESALEHSLLPKVGGIKRFEGMMKKEV</sequence>
<dbReference type="Gene3D" id="3.90.1590.10">
    <property type="entry name" value="glutathione-dependent formaldehyde- activating enzyme (gfa)"/>
    <property type="match status" value="1"/>
</dbReference>
<evidence type="ECO:0000256" key="1">
    <source>
        <dbReference type="ARBA" id="ARBA00005495"/>
    </source>
</evidence>
<reference evidence="6" key="1">
    <citation type="journal article" date="2016" name="Mol. Biol. Evol.">
        <title>Comparative Genomics of Early-Diverging Mushroom-Forming Fungi Provides Insights into the Origins of Lignocellulose Decay Capabilities.</title>
        <authorList>
            <person name="Nagy L.G."/>
            <person name="Riley R."/>
            <person name="Tritt A."/>
            <person name="Adam C."/>
            <person name="Daum C."/>
            <person name="Floudas D."/>
            <person name="Sun H."/>
            <person name="Yadav J.S."/>
            <person name="Pangilinan J."/>
            <person name="Larsson K.H."/>
            <person name="Matsuura K."/>
            <person name="Barry K."/>
            <person name="Labutti K."/>
            <person name="Kuo R."/>
            <person name="Ohm R.A."/>
            <person name="Bhattacharya S.S."/>
            <person name="Shirouzu T."/>
            <person name="Yoshinaga Y."/>
            <person name="Martin F.M."/>
            <person name="Grigoriev I.V."/>
            <person name="Hibbett D.S."/>
        </authorList>
    </citation>
    <scope>NUCLEOTIDE SEQUENCE [LARGE SCALE GENOMIC DNA]</scope>
    <source>
        <strain evidence="6">CBS 109695</strain>
    </source>
</reference>